<dbReference type="Proteomes" id="UP000731907">
    <property type="component" value="Unassembled WGS sequence"/>
</dbReference>
<organism evidence="2 3">
    <name type="scientific">Paragemmobacter amnigenus</name>
    <dbReference type="NCBI Taxonomy" id="2852097"/>
    <lineage>
        <taxon>Bacteria</taxon>
        <taxon>Pseudomonadati</taxon>
        <taxon>Pseudomonadota</taxon>
        <taxon>Alphaproteobacteria</taxon>
        <taxon>Rhodobacterales</taxon>
        <taxon>Paracoccaceae</taxon>
        <taxon>Paragemmobacter</taxon>
    </lineage>
</organism>
<comment type="caution">
    <text evidence="2">The sequence shown here is derived from an EMBL/GenBank/DDBJ whole genome shotgun (WGS) entry which is preliminary data.</text>
</comment>
<accession>A0ABS6J5Y0</accession>
<evidence type="ECO:0000313" key="2">
    <source>
        <dbReference type="EMBL" id="MBU9699171.1"/>
    </source>
</evidence>
<keyword evidence="3" id="KW-1185">Reference proteome</keyword>
<proteinExistence type="predicted"/>
<evidence type="ECO:0000256" key="1">
    <source>
        <dbReference type="SAM" id="Phobius"/>
    </source>
</evidence>
<dbReference type="RefSeq" id="WP_161763287.1">
    <property type="nucleotide sequence ID" value="NZ_JAAATX020000010.1"/>
</dbReference>
<feature type="transmembrane region" description="Helical" evidence="1">
    <location>
        <begin position="37"/>
        <end position="58"/>
    </location>
</feature>
<keyword evidence="1" id="KW-0472">Membrane</keyword>
<protein>
    <submittedName>
        <fullName evidence="2">Uncharacterized protein</fullName>
    </submittedName>
</protein>
<gene>
    <name evidence="2" type="ORF">GU927_015070</name>
</gene>
<evidence type="ECO:0000313" key="3">
    <source>
        <dbReference type="Proteomes" id="UP000731907"/>
    </source>
</evidence>
<name>A0ABS6J5Y0_9RHOB</name>
<sequence length="59" mass="6231">MSDATHGLPVYRPDPDFGRAYRRPGEVVPTLALPRGLWIAVAVSGAVAGWAALLGVVIF</sequence>
<reference evidence="2 3" key="1">
    <citation type="submission" date="2021-06" db="EMBL/GenBank/DDBJ databases">
        <title>Rhodobacteraceae bacterium strain HSP-20.</title>
        <authorList>
            <person name="Chen W.-M."/>
        </authorList>
    </citation>
    <scope>NUCLEOTIDE SEQUENCE [LARGE SCALE GENOMIC DNA]</scope>
    <source>
        <strain evidence="2 3">HSP-20</strain>
    </source>
</reference>
<keyword evidence="1" id="KW-0812">Transmembrane</keyword>
<dbReference type="EMBL" id="JAAATX020000010">
    <property type="protein sequence ID" value="MBU9699171.1"/>
    <property type="molecule type" value="Genomic_DNA"/>
</dbReference>
<keyword evidence="1" id="KW-1133">Transmembrane helix</keyword>